<proteinExistence type="predicted"/>
<reference evidence="2" key="1">
    <citation type="submission" date="2015-11" db="EMBL/GenBank/DDBJ databases">
        <authorList>
            <person name="Blom J."/>
        </authorList>
    </citation>
    <scope>NUCLEOTIDE SEQUENCE [LARGE SCALE GENOMIC DNA]</scope>
    <source>
        <plasmid evidence="2">pEM01</plasmid>
    </source>
</reference>
<organism evidence="1 2">
    <name type="scientific">Duffyella gerundensis</name>
    <dbReference type="NCBI Taxonomy" id="1619313"/>
    <lineage>
        <taxon>Bacteria</taxon>
        <taxon>Pseudomonadati</taxon>
        <taxon>Pseudomonadota</taxon>
        <taxon>Gammaproteobacteria</taxon>
        <taxon>Enterobacterales</taxon>
        <taxon>Erwiniaceae</taxon>
        <taxon>Duffyella</taxon>
    </lineage>
</organism>
<dbReference type="Proteomes" id="UP000059419">
    <property type="component" value="Plasmid pEM01"/>
</dbReference>
<dbReference type="KEGG" id="ege:EM595_p0036"/>
<keyword evidence="2" id="KW-1185">Reference proteome</keyword>
<evidence type="ECO:0000313" key="2">
    <source>
        <dbReference type="Proteomes" id="UP000059419"/>
    </source>
</evidence>
<protein>
    <submittedName>
        <fullName evidence="1">Uncharacterized protein</fullName>
    </submittedName>
</protein>
<geneLocation type="plasmid" evidence="2">
    <name>pEM01</name>
</geneLocation>
<gene>
    <name evidence="1" type="ORF">EM595_p0036</name>
</gene>
<dbReference type="AlphaFoldDB" id="A0A0U5L8S2"/>
<evidence type="ECO:0000313" key="1">
    <source>
        <dbReference type="EMBL" id="CUU25736.1"/>
    </source>
</evidence>
<dbReference type="EMBL" id="LN907828">
    <property type="protein sequence ID" value="CUU25736.1"/>
    <property type="molecule type" value="Genomic_DNA"/>
</dbReference>
<accession>A0A0U5L8S2</accession>
<dbReference type="PATRIC" id="fig|1619313.3.peg.3636"/>
<name>A0A0U5L8S2_9GAMM</name>
<sequence>MFPLELGGLTRSALLIVVKEEIDESIMASAHPP</sequence>